<dbReference type="Proteomes" id="UP001596171">
    <property type="component" value="Unassembled WGS sequence"/>
</dbReference>
<dbReference type="Gene3D" id="2.10.260.10">
    <property type="match status" value="1"/>
</dbReference>
<proteinExistence type="predicted"/>
<evidence type="ECO:0000259" key="1">
    <source>
        <dbReference type="Pfam" id="PF04014"/>
    </source>
</evidence>
<reference evidence="3" key="1">
    <citation type="journal article" date="2019" name="Int. J. Syst. Evol. Microbiol.">
        <title>The Global Catalogue of Microorganisms (GCM) 10K type strain sequencing project: providing services to taxonomists for standard genome sequencing and annotation.</title>
        <authorList>
            <consortium name="The Broad Institute Genomics Platform"/>
            <consortium name="The Broad Institute Genome Sequencing Center for Infectious Disease"/>
            <person name="Wu L."/>
            <person name="Ma J."/>
        </authorList>
    </citation>
    <scope>NUCLEOTIDE SEQUENCE [LARGE SCALE GENOMIC DNA]</scope>
    <source>
        <strain evidence="3">CCM 8930</strain>
    </source>
</reference>
<protein>
    <submittedName>
        <fullName evidence="2">AbrB/MazE/SpoVT family DNA-binding domain-containing protein</fullName>
    </submittedName>
</protein>
<dbReference type="RefSeq" id="WP_137617309.1">
    <property type="nucleotide sequence ID" value="NZ_BJDI01000021.1"/>
</dbReference>
<evidence type="ECO:0000313" key="2">
    <source>
        <dbReference type="EMBL" id="MFC6200823.1"/>
    </source>
</evidence>
<comment type="caution">
    <text evidence="2">The sequence shown here is derived from an EMBL/GenBank/DDBJ whole genome shotgun (WGS) entry which is preliminary data.</text>
</comment>
<dbReference type="InterPro" id="IPR037914">
    <property type="entry name" value="SpoVT-AbrB_sf"/>
</dbReference>
<keyword evidence="3" id="KW-1185">Reference proteome</keyword>
<accession>A0ABW1SHR8</accession>
<dbReference type="EMBL" id="JBHSSE010000004">
    <property type="protein sequence ID" value="MFC6200823.1"/>
    <property type="molecule type" value="Genomic_DNA"/>
</dbReference>
<name>A0ABW1SHR8_9LACO</name>
<dbReference type="GO" id="GO:0003677">
    <property type="term" value="F:DNA binding"/>
    <property type="evidence" value="ECO:0007669"/>
    <property type="project" value="UniProtKB-KW"/>
</dbReference>
<dbReference type="Pfam" id="PF04014">
    <property type="entry name" value="MazE_antitoxin"/>
    <property type="match status" value="1"/>
</dbReference>
<feature type="domain" description="SpoVT-AbrB" evidence="1">
    <location>
        <begin position="15"/>
        <end position="53"/>
    </location>
</feature>
<keyword evidence="2" id="KW-0238">DNA-binding</keyword>
<evidence type="ECO:0000313" key="3">
    <source>
        <dbReference type="Proteomes" id="UP001596171"/>
    </source>
</evidence>
<sequence>MAEKYYQSNITAFENSLVITIPTEIVQRLRLVKGEMVKITMNQDKTLTVDPNARIEDKALDELVEHAMSHYSEVLRQLNESDG</sequence>
<dbReference type="InterPro" id="IPR007159">
    <property type="entry name" value="SpoVT-AbrB_dom"/>
</dbReference>
<gene>
    <name evidence="2" type="ORF">ACFP1L_02795</name>
</gene>
<organism evidence="2 3">
    <name type="scientific">Lactiplantibacillus nangangensis</name>
    <dbReference type="NCBI Taxonomy" id="2559917"/>
    <lineage>
        <taxon>Bacteria</taxon>
        <taxon>Bacillati</taxon>
        <taxon>Bacillota</taxon>
        <taxon>Bacilli</taxon>
        <taxon>Lactobacillales</taxon>
        <taxon>Lactobacillaceae</taxon>
        <taxon>Lactiplantibacillus</taxon>
    </lineage>
</organism>
<dbReference type="SUPFAM" id="SSF89447">
    <property type="entry name" value="AbrB/MazE/MraZ-like"/>
    <property type="match status" value="1"/>
</dbReference>